<dbReference type="GeneID" id="24416962"/>
<dbReference type="HOGENOM" id="CLU_2190136_0_0_1"/>
<proteinExistence type="predicted"/>
<protein>
    <submittedName>
        <fullName evidence="1">Protein kinase domain-containing protein</fullName>
    </submittedName>
</protein>
<keyword evidence="1" id="KW-0418">Kinase</keyword>
<dbReference type="STRING" id="645133.E3R009"/>
<keyword evidence="2" id="KW-1185">Reference proteome</keyword>
<sequence>INNCLYKRYCIVHKLSYSTFLTTLNYVAIKVSTIDVDIQEIDIPSKLTIGVVDYSYAAYNILIIPIVPNYFSLNGPNRTYPSFITVLARCSLIDAKEASDLRLFKLNVA</sequence>
<gene>
    <name evidence="1" type="ORF">GLRG_11598</name>
</gene>
<evidence type="ECO:0000313" key="2">
    <source>
        <dbReference type="Proteomes" id="UP000008782"/>
    </source>
</evidence>
<name>E3R009_COLGM</name>
<organism evidence="2">
    <name type="scientific">Colletotrichum graminicola (strain M1.001 / M2 / FGSC 10212)</name>
    <name type="common">Maize anthracnose fungus</name>
    <name type="synonym">Glomerella graminicola</name>
    <dbReference type="NCBI Taxonomy" id="645133"/>
    <lineage>
        <taxon>Eukaryota</taxon>
        <taxon>Fungi</taxon>
        <taxon>Dikarya</taxon>
        <taxon>Ascomycota</taxon>
        <taxon>Pezizomycotina</taxon>
        <taxon>Sordariomycetes</taxon>
        <taxon>Hypocreomycetidae</taxon>
        <taxon>Glomerellales</taxon>
        <taxon>Glomerellaceae</taxon>
        <taxon>Colletotrichum</taxon>
        <taxon>Colletotrichum graminicola species complex</taxon>
    </lineage>
</organism>
<evidence type="ECO:0000313" key="1">
    <source>
        <dbReference type="EMBL" id="EFQ36453.1"/>
    </source>
</evidence>
<keyword evidence="1" id="KW-0808">Transferase</keyword>
<dbReference type="GO" id="GO:0016301">
    <property type="term" value="F:kinase activity"/>
    <property type="evidence" value="ECO:0007669"/>
    <property type="project" value="UniProtKB-KW"/>
</dbReference>
<dbReference type="RefSeq" id="XP_008100473.1">
    <property type="nucleotide sequence ID" value="XM_008102282.1"/>
</dbReference>
<accession>E3R009</accession>
<dbReference type="EMBL" id="GG697425">
    <property type="protein sequence ID" value="EFQ36453.1"/>
    <property type="molecule type" value="Genomic_DNA"/>
</dbReference>
<feature type="non-terminal residue" evidence="1">
    <location>
        <position position="1"/>
    </location>
</feature>
<dbReference type="VEuPathDB" id="FungiDB:GLRG_11598"/>
<dbReference type="Proteomes" id="UP000008782">
    <property type="component" value="Unassembled WGS sequence"/>
</dbReference>
<dbReference type="OrthoDB" id="5979581at2759"/>
<dbReference type="AlphaFoldDB" id="E3R009"/>
<reference evidence="2" key="1">
    <citation type="journal article" date="2012" name="Nat. Genet.">
        <title>Lifestyle transitions in plant pathogenic Colletotrichum fungi deciphered by genome and transcriptome analyses.</title>
        <authorList>
            <person name="O'Connell R.J."/>
            <person name="Thon M.R."/>
            <person name="Hacquard S."/>
            <person name="Amyotte S.G."/>
            <person name="Kleemann J."/>
            <person name="Torres M.F."/>
            <person name="Damm U."/>
            <person name="Buiate E.A."/>
            <person name="Epstein L."/>
            <person name="Alkan N."/>
            <person name="Altmueller J."/>
            <person name="Alvarado-Balderrama L."/>
            <person name="Bauser C.A."/>
            <person name="Becker C."/>
            <person name="Birren B.W."/>
            <person name="Chen Z."/>
            <person name="Choi J."/>
            <person name="Crouch J.A."/>
            <person name="Duvick J.P."/>
            <person name="Farman M.A."/>
            <person name="Gan P."/>
            <person name="Heiman D."/>
            <person name="Henrissat B."/>
            <person name="Howard R.J."/>
            <person name="Kabbage M."/>
            <person name="Koch C."/>
            <person name="Kracher B."/>
            <person name="Kubo Y."/>
            <person name="Law A.D."/>
            <person name="Lebrun M.-H."/>
            <person name="Lee Y.-H."/>
            <person name="Miyara I."/>
            <person name="Moore N."/>
            <person name="Neumann U."/>
            <person name="Nordstroem K."/>
            <person name="Panaccione D.G."/>
            <person name="Panstruga R."/>
            <person name="Place M."/>
            <person name="Proctor R.H."/>
            <person name="Prusky D."/>
            <person name="Rech G."/>
            <person name="Reinhardt R."/>
            <person name="Rollins J.A."/>
            <person name="Rounsley S."/>
            <person name="Schardl C.L."/>
            <person name="Schwartz D.C."/>
            <person name="Shenoy N."/>
            <person name="Shirasu K."/>
            <person name="Sikhakolli U.R."/>
            <person name="Stueber K."/>
            <person name="Sukno S.A."/>
            <person name="Sweigard J.A."/>
            <person name="Takano Y."/>
            <person name="Takahara H."/>
            <person name="Trail F."/>
            <person name="van der Does H.C."/>
            <person name="Voll L.M."/>
            <person name="Will I."/>
            <person name="Young S."/>
            <person name="Zeng Q."/>
            <person name="Zhang J."/>
            <person name="Zhou S."/>
            <person name="Dickman M.B."/>
            <person name="Schulze-Lefert P."/>
            <person name="Ver Loren van Themaat E."/>
            <person name="Ma L.-J."/>
            <person name="Vaillancourt L.J."/>
        </authorList>
    </citation>
    <scope>NUCLEOTIDE SEQUENCE [LARGE SCALE GENOMIC DNA]</scope>
    <source>
        <strain evidence="2">M1.001 / M2 / FGSC 10212</strain>
    </source>
</reference>